<dbReference type="GO" id="GO:0022857">
    <property type="term" value="F:transmembrane transporter activity"/>
    <property type="evidence" value="ECO:0007669"/>
    <property type="project" value="TreeGrafter"/>
</dbReference>
<dbReference type="EMBL" id="NIRI02000042">
    <property type="protein sequence ID" value="KAG5447623.1"/>
    <property type="molecule type" value="Genomic_DNA"/>
</dbReference>
<dbReference type="GO" id="GO:0034220">
    <property type="term" value="P:monoatomic ion transmembrane transport"/>
    <property type="evidence" value="ECO:0007669"/>
    <property type="project" value="UniProtKB-KW"/>
</dbReference>
<evidence type="ECO:0000256" key="3">
    <source>
        <dbReference type="ARBA" id="ARBA00022737"/>
    </source>
</evidence>
<reference evidence="10 11" key="2">
    <citation type="journal article" date="2021" name="Genomics">
        <title>High-quality reference genome for Clonorchis sinensis.</title>
        <authorList>
            <person name="Young N.D."/>
            <person name="Stroehlein A.J."/>
            <person name="Kinkar L."/>
            <person name="Wang T."/>
            <person name="Sohn W.M."/>
            <person name="Chang B.C.H."/>
            <person name="Kaur P."/>
            <person name="Weisz D."/>
            <person name="Dudchenko O."/>
            <person name="Aiden E.L."/>
            <person name="Korhonen P.K."/>
            <person name="Gasser R.B."/>
        </authorList>
    </citation>
    <scope>NUCLEOTIDE SEQUENCE [LARGE SCALE GENOMIC DNA]</scope>
    <source>
        <strain evidence="10">Cs-k2</strain>
    </source>
</reference>
<keyword evidence="4 8" id="KW-0040">ANK repeat</keyword>
<feature type="repeat" description="ANK" evidence="8">
    <location>
        <begin position="310"/>
        <end position="342"/>
    </location>
</feature>
<dbReference type="Proteomes" id="UP000286415">
    <property type="component" value="Unassembled WGS sequence"/>
</dbReference>
<keyword evidence="3" id="KW-0677">Repeat</keyword>
<dbReference type="GO" id="GO:1902495">
    <property type="term" value="C:transmembrane transporter complex"/>
    <property type="evidence" value="ECO:0007669"/>
    <property type="project" value="TreeGrafter"/>
</dbReference>
<reference evidence="10 11" key="1">
    <citation type="journal article" date="2018" name="Biotechnol. Adv.">
        <title>Improved genomic resources and new bioinformatic workflow for the carcinogenic parasite Clonorchis sinensis: Biotechnological implications.</title>
        <authorList>
            <person name="Wang D."/>
            <person name="Korhonen P.K."/>
            <person name="Gasser R.B."/>
            <person name="Young N.D."/>
        </authorList>
    </citation>
    <scope>NUCLEOTIDE SEQUENCE [LARGE SCALE GENOMIC DNA]</scope>
    <source>
        <strain evidence="10">Cs-k2</strain>
    </source>
</reference>
<evidence type="ECO:0000256" key="1">
    <source>
        <dbReference type="ARBA" id="ARBA00022448"/>
    </source>
</evidence>
<feature type="transmembrane region" description="Helical" evidence="9">
    <location>
        <begin position="792"/>
        <end position="816"/>
    </location>
</feature>
<feature type="repeat" description="ANK" evidence="8">
    <location>
        <begin position="169"/>
        <end position="201"/>
    </location>
</feature>
<dbReference type="Gene3D" id="1.25.40.20">
    <property type="entry name" value="Ankyrin repeat-containing domain"/>
    <property type="match status" value="4"/>
</dbReference>
<evidence type="ECO:0000256" key="5">
    <source>
        <dbReference type="ARBA" id="ARBA00023065"/>
    </source>
</evidence>
<dbReference type="PROSITE" id="PS50297">
    <property type="entry name" value="ANK_REP_REGION"/>
    <property type="match status" value="7"/>
</dbReference>
<feature type="repeat" description="ANK" evidence="8">
    <location>
        <begin position="513"/>
        <end position="535"/>
    </location>
</feature>
<sequence length="1160" mass="131382">MTHRKYVASETERCQNETYRMILTVIRSPKSEEEIDSLLSYCEHDLNVNLKDNKLMTLLHHAMRSHNFYLARRLVSDYGADVSARSKSGITPLHLLCKTPQLKETNDSDEEEEDLEEWAKRAVEQTKLKKKDKRKSIGKKSGDRDGLADQDIISFLVKNGANVNATDYSGSTPLHYTALYNQPEYARGLIKNGAELECRDIEGMTPFILAVEKNHTAVAKVLLENGADYSAKDNNNNNVLHLCCLNKDHATLGLLSEYLSQVDVNVLRKLMVEVNRFDETPAHYAARREDPSLLQSMLPTTIDPEHIDTKGRNWLHIAAETMEPDIVNIMREYGIDINATDSEGNTPLTIAARFGNAAMANKLIQNGAKVNCPNNSGKTPLMIACQTENEHLVESLISNGAELSLLDNQQNSAFYYAIKTRNYKIVSKLLRGSKEKHKILGWKNRNGDTSLHIVASLGDEEMIVNLHNVGAYRWALNFCRQTPLHIAAAKGHLKVTTHLTEAHPSSIDAGDENGNTALHYAAKNGHLSVVEHLLKLEPPTHNSKNVQGRTALMFAAEHNQIECIGALLKARNLNVNMTDNFGRTPLMIACEQGNAQTVGLLLQSGAELNYCISQACKPFAGWNALNLAIWSRSLDCVLEILNRDNWHDAMWNTAKDLNGEWMTPMRQMIKELPKAALRVLDKCVEQYEEPDDPKSRVVKFDFRFLEQWESYMRSPWTQRPRFLRNCCKSRQKYTHDDITVPFLHSDQVCVLDNRSEPELVHPMRLMLKYNREELFSHPVVQSILSRMWQPVLGFYLLNMAFFLLFVSLFTSFMVLTDPPYLLLGQRSLSTAELCAEMEQNQQKAYRLFVQFPKYALMVTSIINILKEIAQLSASGRSYLTLENLVEWTIFVLAVVTTIDTSACMAKTGLREHWQWQTGTVGLTLAWVDMLFFMQRLFSSGNYVGTFVLISKNLLKLFAIFSPFWIAFMIGFHLLLANHYAFMDLGNSLTKMITMTSGEVDFSGTMMSHYDEGSGPEAAVYYASVTYALMLLFICIMTIGMQNMLTAIAVGDVNEMQGRAHFDRLRKTTETLLNLRGVMVFLRIWRPLPTVYTYSLDQPRGILFGWIYKAMGGTEEYEISEENEDEEEVSGSLSLLNELKITVSNLEEAALALHKTIIQGK</sequence>
<feature type="transmembrane region" description="Helical" evidence="9">
    <location>
        <begin position="953"/>
        <end position="975"/>
    </location>
</feature>
<dbReference type="SUPFAM" id="SSF48403">
    <property type="entry name" value="Ankyrin repeat"/>
    <property type="match status" value="3"/>
</dbReference>
<feature type="repeat" description="ANK" evidence="8">
    <location>
        <begin position="581"/>
        <end position="609"/>
    </location>
</feature>
<keyword evidence="1" id="KW-0813">Transport</keyword>
<keyword evidence="9" id="KW-1133">Transmembrane helix</keyword>
<evidence type="ECO:0000256" key="4">
    <source>
        <dbReference type="ARBA" id="ARBA00023043"/>
    </source>
</evidence>
<evidence type="ECO:0000313" key="10">
    <source>
        <dbReference type="EMBL" id="KAG5447623.1"/>
    </source>
</evidence>
<feature type="repeat" description="ANK" evidence="8">
    <location>
        <begin position="202"/>
        <end position="234"/>
    </location>
</feature>
<evidence type="ECO:0000256" key="8">
    <source>
        <dbReference type="PROSITE-ProRule" id="PRU00023"/>
    </source>
</evidence>
<dbReference type="InterPro" id="IPR036770">
    <property type="entry name" value="Ankyrin_rpt-contain_sf"/>
</dbReference>
<evidence type="ECO:0000256" key="6">
    <source>
        <dbReference type="ARBA" id="ARBA00023180"/>
    </source>
</evidence>
<keyword evidence="2" id="KW-0716">Sensory transduction</keyword>
<dbReference type="InterPro" id="IPR052076">
    <property type="entry name" value="TRP_cation_channel"/>
</dbReference>
<evidence type="ECO:0000313" key="11">
    <source>
        <dbReference type="Proteomes" id="UP000286415"/>
    </source>
</evidence>
<keyword evidence="5" id="KW-0406">Ion transport</keyword>
<dbReference type="SMART" id="SM00248">
    <property type="entry name" value="ANK"/>
    <property type="match status" value="16"/>
</dbReference>
<evidence type="ECO:0000256" key="2">
    <source>
        <dbReference type="ARBA" id="ARBA00022606"/>
    </source>
</evidence>
<dbReference type="Pfam" id="PF00023">
    <property type="entry name" value="Ank"/>
    <property type="match status" value="3"/>
</dbReference>
<feature type="transmembrane region" description="Helical" evidence="9">
    <location>
        <begin position="1018"/>
        <end position="1038"/>
    </location>
</feature>
<keyword evidence="7" id="KW-0407">Ion channel</keyword>
<dbReference type="PRINTS" id="PR01415">
    <property type="entry name" value="ANKYRIN"/>
</dbReference>
<dbReference type="PROSITE" id="PS50088">
    <property type="entry name" value="ANK_REPEAT"/>
    <property type="match status" value="8"/>
</dbReference>
<feature type="repeat" description="ANK" evidence="8">
    <location>
        <begin position="547"/>
        <end position="580"/>
    </location>
</feature>
<organism evidence="10 11">
    <name type="scientific">Clonorchis sinensis</name>
    <name type="common">Chinese liver fluke</name>
    <dbReference type="NCBI Taxonomy" id="79923"/>
    <lineage>
        <taxon>Eukaryota</taxon>
        <taxon>Metazoa</taxon>
        <taxon>Spiralia</taxon>
        <taxon>Lophotrochozoa</taxon>
        <taxon>Platyhelminthes</taxon>
        <taxon>Trematoda</taxon>
        <taxon>Digenea</taxon>
        <taxon>Opisthorchiida</taxon>
        <taxon>Opisthorchiata</taxon>
        <taxon>Opisthorchiidae</taxon>
        <taxon>Clonorchis</taxon>
    </lineage>
</organism>
<keyword evidence="9" id="KW-0812">Transmembrane</keyword>
<proteinExistence type="predicted"/>
<dbReference type="AlphaFoldDB" id="A0A8T1MEN6"/>
<keyword evidence="9" id="KW-0472">Membrane</keyword>
<evidence type="ECO:0000256" key="9">
    <source>
        <dbReference type="SAM" id="Phobius"/>
    </source>
</evidence>
<dbReference type="OrthoDB" id="1661883at2759"/>
<accession>A0A8T1MEN6</accession>
<feature type="repeat" description="ANK" evidence="8">
    <location>
        <begin position="343"/>
        <end position="375"/>
    </location>
</feature>
<keyword evidence="10" id="KW-0675">Receptor</keyword>
<comment type="caution">
    <text evidence="10">The sequence shown here is derived from an EMBL/GenBank/DDBJ whole genome shotgun (WGS) entry which is preliminary data.</text>
</comment>
<evidence type="ECO:0000256" key="7">
    <source>
        <dbReference type="ARBA" id="ARBA00023303"/>
    </source>
</evidence>
<keyword evidence="11" id="KW-1185">Reference proteome</keyword>
<keyword evidence="6" id="KW-0325">Glycoprotein</keyword>
<dbReference type="Pfam" id="PF12796">
    <property type="entry name" value="Ank_2"/>
    <property type="match status" value="3"/>
</dbReference>
<dbReference type="PANTHER" id="PTHR47143:SF1">
    <property type="entry name" value="ION_TRANS DOMAIN-CONTAINING PROTEIN"/>
    <property type="match status" value="1"/>
</dbReference>
<gene>
    <name evidence="10" type="ORF">CSKR_107844</name>
</gene>
<feature type="repeat" description="ANK" evidence="8">
    <location>
        <begin position="376"/>
        <end position="408"/>
    </location>
</feature>
<dbReference type="InterPro" id="IPR002110">
    <property type="entry name" value="Ankyrin_rpt"/>
</dbReference>
<dbReference type="PANTHER" id="PTHR47143">
    <property type="entry name" value="TRANSIENT RECEPTOR POTENTIAL CATION CHANNEL PROTEIN PAINLESS"/>
    <property type="match status" value="1"/>
</dbReference>
<protein>
    <submittedName>
        <fullName evidence="10">Transient receptor putative cation channel sub A member 1</fullName>
    </submittedName>
</protein>
<name>A0A8T1MEN6_CLOSI</name>